<organism evidence="17 18">
    <name type="scientific">Candidatus Berkelbacteria bacterium CG10_big_fil_rev_8_21_14_0_10_41_12</name>
    <dbReference type="NCBI Taxonomy" id="1974513"/>
    <lineage>
        <taxon>Bacteria</taxon>
        <taxon>Candidatus Berkelbacteria</taxon>
    </lineage>
</organism>
<name>A0A2M6WWD0_9BACT</name>
<evidence type="ECO:0000256" key="12">
    <source>
        <dbReference type="HAMAP-Rule" id="MF_00204"/>
    </source>
</evidence>
<comment type="similarity">
    <text evidence="2 12 13">Belongs to the UvrB family.</text>
</comment>
<dbReference type="HAMAP" id="MF_00204">
    <property type="entry name" value="UvrB"/>
    <property type="match status" value="1"/>
</dbReference>
<dbReference type="PANTHER" id="PTHR24029">
    <property type="entry name" value="UVRABC SYSTEM PROTEIN B"/>
    <property type="match status" value="1"/>
</dbReference>
<keyword evidence="4 12" id="KW-0547">Nucleotide-binding</keyword>
<dbReference type="Gene3D" id="3.40.50.300">
    <property type="entry name" value="P-loop containing nucleotide triphosphate hydrolases"/>
    <property type="match status" value="3"/>
</dbReference>
<evidence type="ECO:0000256" key="13">
    <source>
        <dbReference type="RuleBase" id="RU003587"/>
    </source>
</evidence>
<dbReference type="Gene3D" id="4.10.860.10">
    <property type="entry name" value="UVR domain"/>
    <property type="match status" value="1"/>
</dbReference>
<dbReference type="InterPro" id="IPR006935">
    <property type="entry name" value="Helicase/UvrB_N"/>
</dbReference>
<dbReference type="SUPFAM" id="SSF46600">
    <property type="entry name" value="C-terminal UvrC-binding domain of UvrB"/>
    <property type="match status" value="1"/>
</dbReference>
<sequence>MMSFKLGTNLKPSGDQPRAIEQIVKNINSGEKSQVLLGVTGSGKTFTMAAVISKIKKPALIIAHNKTLAAQLASEFRKFFPHAAVEYFVSYYDYYQPEAYLPNIDTYIEKEATVNDEIDRLRHNTTQSILNRKDTIVVASVSCIYGLGSPQQYEKKVLSLNVGSNVSRKEILTKLISMQYVRNDIELTRGTFRVRGERIEIMPINTELVYRVTVDEKIEGLELIDNLSRNVLEKPNSVAIFPAKHYVVDEQDLDKALNQIEKDLEMQVRKFTRAGKILEAERISRRTRYDLEMIREIGYCNGIENYSRYFDGRNPGEPPYTLLDYFLSGAAKGDFLLFIDESHVTIPQLNGMYAGDKSRKETLVEYGFRLPAAIDNRPLKFAEFEAKMPESVFVSATPGSYEFEKTKNNKKLIVEQIVRPTGLVDPKVEIKKTQGQVDDVISEVGQRIKAGERTLITTLTKKMAEDLTEFLREKRIRVRYLHSDIETLDRIAIIKELREGKFDVLIGVNLLREGLDLPEVSLVVILDADKEGFLRSETSLVQTIGRAARNVNGKVILYADNITGSIERALRETNRRRKIQLEYNKKYNITPRTIRSEIKSILSEVHLQEPDDIEKRLSEVDLTTLIKQKSREMKETASELRFEEAAILRDQIIKLKKTAKIFKD</sequence>
<accession>A0A2M6WWD0</accession>
<dbReference type="EMBL" id="PEZV01000036">
    <property type="protein sequence ID" value="PIT97099.1"/>
    <property type="molecule type" value="Genomic_DNA"/>
</dbReference>
<keyword evidence="5 12" id="KW-0227">DNA damage</keyword>
<dbReference type="SMART" id="SM00490">
    <property type="entry name" value="HELICc"/>
    <property type="match status" value="1"/>
</dbReference>
<comment type="subcellular location">
    <subcellularLocation>
        <location evidence="1 12 13">Cytoplasm</location>
    </subcellularLocation>
</comment>
<keyword evidence="6 12" id="KW-0228">DNA excision</keyword>
<dbReference type="AlphaFoldDB" id="A0A2M6WWD0"/>
<feature type="binding site" evidence="12">
    <location>
        <begin position="38"/>
        <end position="45"/>
    </location>
    <ligand>
        <name>ATP</name>
        <dbReference type="ChEBI" id="CHEBI:30616"/>
    </ligand>
</feature>
<dbReference type="InterPro" id="IPR001943">
    <property type="entry name" value="UVR_dom"/>
</dbReference>
<feature type="domain" description="Helicase ATP-binding" evidence="15">
    <location>
        <begin position="25"/>
        <end position="160"/>
    </location>
</feature>
<dbReference type="PANTHER" id="PTHR24029:SF0">
    <property type="entry name" value="UVRABC SYSTEM PROTEIN B"/>
    <property type="match status" value="1"/>
</dbReference>
<dbReference type="Pfam" id="PF02151">
    <property type="entry name" value="UVR"/>
    <property type="match status" value="1"/>
</dbReference>
<dbReference type="SMART" id="SM00487">
    <property type="entry name" value="DEXDc"/>
    <property type="match status" value="1"/>
</dbReference>
<keyword evidence="12 13" id="KW-0742">SOS response</keyword>
<dbReference type="Proteomes" id="UP000228596">
    <property type="component" value="Unassembled WGS sequence"/>
</dbReference>
<evidence type="ECO:0000256" key="10">
    <source>
        <dbReference type="ARBA" id="ARBA00026033"/>
    </source>
</evidence>
<dbReference type="PROSITE" id="PS50151">
    <property type="entry name" value="UVR"/>
    <property type="match status" value="1"/>
</dbReference>
<feature type="domain" description="UVR" evidence="14">
    <location>
        <begin position="623"/>
        <end position="658"/>
    </location>
</feature>
<dbReference type="InterPro" id="IPR036876">
    <property type="entry name" value="UVR_dom_sf"/>
</dbReference>
<keyword evidence="7 12" id="KW-0067">ATP-binding</keyword>
<feature type="short sequence motif" description="Beta-hairpin" evidence="12">
    <location>
        <begin position="91"/>
        <end position="114"/>
    </location>
</feature>
<dbReference type="PROSITE" id="PS51192">
    <property type="entry name" value="HELICASE_ATP_BIND_1"/>
    <property type="match status" value="1"/>
</dbReference>
<comment type="caution">
    <text evidence="17">The sequence shown here is derived from an EMBL/GenBank/DDBJ whole genome shotgun (WGS) entry which is preliminary data.</text>
</comment>
<dbReference type="NCBIfam" id="TIGR00631">
    <property type="entry name" value="uvrb"/>
    <property type="match status" value="1"/>
</dbReference>
<evidence type="ECO:0000256" key="5">
    <source>
        <dbReference type="ARBA" id="ARBA00022763"/>
    </source>
</evidence>
<evidence type="ECO:0000256" key="7">
    <source>
        <dbReference type="ARBA" id="ARBA00022840"/>
    </source>
</evidence>
<evidence type="ECO:0000256" key="11">
    <source>
        <dbReference type="ARBA" id="ARBA00029504"/>
    </source>
</evidence>
<evidence type="ECO:0000256" key="6">
    <source>
        <dbReference type="ARBA" id="ARBA00022769"/>
    </source>
</evidence>
<dbReference type="InterPro" id="IPR027417">
    <property type="entry name" value="P-loop_NTPase"/>
</dbReference>
<evidence type="ECO:0000313" key="17">
    <source>
        <dbReference type="EMBL" id="PIT97099.1"/>
    </source>
</evidence>
<dbReference type="GO" id="GO:0009432">
    <property type="term" value="P:SOS response"/>
    <property type="evidence" value="ECO:0007669"/>
    <property type="project" value="UniProtKB-UniRule"/>
</dbReference>
<dbReference type="GO" id="GO:0005737">
    <property type="term" value="C:cytoplasm"/>
    <property type="evidence" value="ECO:0007669"/>
    <property type="project" value="UniProtKB-SubCell"/>
</dbReference>
<dbReference type="InterPro" id="IPR041471">
    <property type="entry name" value="UvrB_inter"/>
</dbReference>
<proteinExistence type="inferred from homology"/>
<dbReference type="CDD" id="cd18790">
    <property type="entry name" value="SF2_C_UvrB"/>
    <property type="match status" value="1"/>
</dbReference>
<comment type="function">
    <text evidence="12">The UvrABC repair system catalyzes the recognition and processing of DNA lesions. A damage recognition complex composed of 2 UvrA and 2 UvrB subunits scans DNA for abnormalities. Upon binding of the UvrA(2)B(2) complex to a putative damaged site, the DNA wraps around one UvrB monomer. DNA wrap is dependent on ATP binding by UvrB and probably causes local melting of the DNA helix, facilitating insertion of UvrB beta-hairpin between the DNA strands. Then UvrB probes one DNA strand for the presence of a lesion. If a lesion is found the UvrA subunits dissociate and the UvrB-DNA preincision complex is formed. This complex is subsequently bound by UvrC and the second UvrB is released. If no lesion is found, the DNA wraps around the other UvrB subunit that will check the other stand for damage.</text>
</comment>
<keyword evidence="3 12" id="KW-0963">Cytoplasm</keyword>
<dbReference type="GO" id="GO:0009380">
    <property type="term" value="C:excinuclease repair complex"/>
    <property type="evidence" value="ECO:0007669"/>
    <property type="project" value="InterPro"/>
</dbReference>
<keyword evidence="8 12" id="KW-0267">Excision nuclease</keyword>
<evidence type="ECO:0000256" key="2">
    <source>
        <dbReference type="ARBA" id="ARBA00008533"/>
    </source>
</evidence>
<evidence type="ECO:0000256" key="1">
    <source>
        <dbReference type="ARBA" id="ARBA00004496"/>
    </source>
</evidence>
<dbReference type="GO" id="GO:0006289">
    <property type="term" value="P:nucleotide-excision repair"/>
    <property type="evidence" value="ECO:0007669"/>
    <property type="project" value="UniProtKB-UniRule"/>
</dbReference>
<dbReference type="GO" id="GO:0005524">
    <property type="term" value="F:ATP binding"/>
    <property type="evidence" value="ECO:0007669"/>
    <property type="project" value="UniProtKB-UniRule"/>
</dbReference>
<gene>
    <name evidence="12" type="primary">uvrB</name>
    <name evidence="17" type="ORF">COT77_03220</name>
</gene>
<dbReference type="Pfam" id="PF00271">
    <property type="entry name" value="Helicase_C"/>
    <property type="match status" value="1"/>
</dbReference>
<dbReference type="Pfam" id="PF04851">
    <property type="entry name" value="ResIII"/>
    <property type="match status" value="1"/>
</dbReference>
<protein>
    <recommendedName>
        <fullName evidence="11 12">UvrABC system protein B</fullName>
        <shortName evidence="12">Protein UvrB</shortName>
    </recommendedName>
    <alternativeName>
        <fullName evidence="12">Excinuclease ABC subunit B</fullName>
    </alternativeName>
</protein>
<dbReference type="InterPro" id="IPR004807">
    <property type="entry name" value="UvrB"/>
</dbReference>
<keyword evidence="9 12" id="KW-0234">DNA repair</keyword>
<evidence type="ECO:0000256" key="4">
    <source>
        <dbReference type="ARBA" id="ARBA00022741"/>
    </source>
</evidence>
<dbReference type="InterPro" id="IPR001650">
    <property type="entry name" value="Helicase_C-like"/>
</dbReference>
<evidence type="ECO:0000256" key="9">
    <source>
        <dbReference type="ARBA" id="ARBA00023204"/>
    </source>
</evidence>
<evidence type="ECO:0000259" key="14">
    <source>
        <dbReference type="PROSITE" id="PS50151"/>
    </source>
</evidence>
<dbReference type="CDD" id="cd17916">
    <property type="entry name" value="DEXHc_UvrB"/>
    <property type="match status" value="1"/>
</dbReference>
<dbReference type="NCBIfam" id="NF003673">
    <property type="entry name" value="PRK05298.1"/>
    <property type="match status" value="1"/>
</dbReference>
<evidence type="ECO:0000256" key="3">
    <source>
        <dbReference type="ARBA" id="ARBA00022490"/>
    </source>
</evidence>
<dbReference type="Pfam" id="PF17757">
    <property type="entry name" value="UvrB_inter"/>
    <property type="match status" value="1"/>
</dbReference>
<dbReference type="PROSITE" id="PS51194">
    <property type="entry name" value="HELICASE_CTER"/>
    <property type="match status" value="1"/>
</dbReference>
<comment type="domain">
    <text evidence="12">The beta-hairpin motif is involved in DNA binding.</text>
</comment>
<feature type="domain" description="Helicase C-terminal" evidence="16">
    <location>
        <begin position="436"/>
        <end position="598"/>
    </location>
</feature>
<comment type="subunit">
    <text evidence="10 12 13">Forms a heterotetramer with UvrA during the search for lesions. Interacts with UvrC in an incision complex.</text>
</comment>
<dbReference type="SUPFAM" id="SSF52540">
    <property type="entry name" value="P-loop containing nucleoside triphosphate hydrolases"/>
    <property type="match status" value="2"/>
</dbReference>
<dbReference type="Pfam" id="PF12344">
    <property type="entry name" value="UvrB"/>
    <property type="match status" value="1"/>
</dbReference>
<evidence type="ECO:0000256" key="8">
    <source>
        <dbReference type="ARBA" id="ARBA00022881"/>
    </source>
</evidence>
<reference evidence="18" key="1">
    <citation type="submission" date="2017-09" db="EMBL/GenBank/DDBJ databases">
        <title>Depth-based differentiation of microbial function through sediment-hosted aquifers and enrichment of novel symbionts in the deep terrestrial subsurface.</title>
        <authorList>
            <person name="Probst A.J."/>
            <person name="Ladd B."/>
            <person name="Jarett J.K."/>
            <person name="Geller-Mcgrath D.E."/>
            <person name="Sieber C.M.K."/>
            <person name="Emerson J.B."/>
            <person name="Anantharaman K."/>
            <person name="Thomas B.C."/>
            <person name="Malmstrom R."/>
            <person name="Stieglmeier M."/>
            <person name="Klingl A."/>
            <person name="Woyke T."/>
            <person name="Ryan C.M."/>
            <person name="Banfield J.F."/>
        </authorList>
    </citation>
    <scope>NUCLEOTIDE SEQUENCE [LARGE SCALE GENOMIC DNA]</scope>
</reference>
<dbReference type="GO" id="GO:0003677">
    <property type="term" value="F:DNA binding"/>
    <property type="evidence" value="ECO:0007669"/>
    <property type="project" value="UniProtKB-UniRule"/>
</dbReference>
<dbReference type="InterPro" id="IPR024759">
    <property type="entry name" value="UvrB_YAD/RRR_dom"/>
</dbReference>
<evidence type="ECO:0000259" key="15">
    <source>
        <dbReference type="PROSITE" id="PS51192"/>
    </source>
</evidence>
<dbReference type="GO" id="GO:0016887">
    <property type="term" value="F:ATP hydrolysis activity"/>
    <property type="evidence" value="ECO:0007669"/>
    <property type="project" value="InterPro"/>
</dbReference>
<evidence type="ECO:0000313" key="18">
    <source>
        <dbReference type="Proteomes" id="UP000228596"/>
    </source>
</evidence>
<dbReference type="InterPro" id="IPR014001">
    <property type="entry name" value="Helicase_ATP-bd"/>
</dbReference>
<dbReference type="GO" id="GO:0009381">
    <property type="term" value="F:excinuclease ABC activity"/>
    <property type="evidence" value="ECO:0007669"/>
    <property type="project" value="UniProtKB-UniRule"/>
</dbReference>
<evidence type="ECO:0000259" key="16">
    <source>
        <dbReference type="PROSITE" id="PS51194"/>
    </source>
</evidence>